<dbReference type="Proteomes" id="UP001140234">
    <property type="component" value="Unassembled WGS sequence"/>
</dbReference>
<reference evidence="1" key="1">
    <citation type="submission" date="2022-07" db="EMBL/GenBank/DDBJ databases">
        <title>Phylogenomic reconstructions and comparative analyses of Kickxellomycotina fungi.</title>
        <authorList>
            <person name="Reynolds N.K."/>
            <person name="Stajich J.E."/>
            <person name="Barry K."/>
            <person name="Grigoriev I.V."/>
            <person name="Crous P."/>
            <person name="Smith M.E."/>
        </authorList>
    </citation>
    <scope>NUCLEOTIDE SEQUENCE</scope>
    <source>
        <strain evidence="1">CBS 109366</strain>
    </source>
</reference>
<name>A0ACC1K396_9FUNG</name>
<protein>
    <submittedName>
        <fullName evidence="1">Uncharacterized protein</fullName>
    </submittedName>
</protein>
<comment type="caution">
    <text evidence="1">The sequence shown here is derived from an EMBL/GenBank/DDBJ whole genome shotgun (WGS) entry which is preliminary data.</text>
</comment>
<sequence>MAPSKPSPDARKKLAANLQVLRRYDPQIEAIIDTTSHAVLYQFQEESQSWVLRVPDALAWVYRSSAPHYGFTILNRVGVENFTEVLDSEMSFQVSDQIIIYTSQRSGIVGVWIYEETDRARVPKQLSVCCADLNAQPAGRGVQPLYPQSAEEVSEFRRMYPRSRSNSRKDGGADIAGTNTLSAIINQTRRQQQQQQQQHAGGRPGASNYAGDPAAAAELAGKLQAIGLDVSGGAGAHPQGAAADGGASAVYMDPAIIMARKSVNPQDMSANGRLAGKQYSPTSTDASDGASFKSPLPMPSTHGQPMGSNAGGHAAHAGPVLQGSSPVLHPVQVPFLPSTITTPLPSQGLPTQGLPTGYPGPPFWGPPPRSVHASPVPVGYGGVPPMPSFTPIPVGHPGVPQIPQPPVHMVHPQPGAPVNGNGGHGTTPSVAQNLAEQLVSLVRQRMNTVRQNPGASPAPRAPDAQPQAGLPASAVKAQRDYCREWLIRVIQADDELVDAFAQRFPPPIATPQPQYPPLQ</sequence>
<keyword evidence="2" id="KW-1185">Reference proteome</keyword>
<accession>A0ACC1K396</accession>
<evidence type="ECO:0000313" key="2">
    <source>
        <dbReference type="Proteomes" id="UP001140234"/>
    </source>
</evidence>
<gene>
    <name evidence="1" type="ORF">IWQ57_001635</name>
</gene>
<organism evidence="1 2">
    <name type="scientific">Coemansia nantahalensis</name>
    <dbReference type="NCBI Taxonomy" id="2789366"/>
    <lineage>
        <taxon>Eukaryota</taxon>
        <taxon>Fungi</taxon>
        <taxon>Fungi incertae sedis</taxon>
        <taxon>Zoopagomycota</taxon>
        <taxon>Kickxellomycotina</taxon>
        <taxon>Kickxellomycetes</taxon>
        <taxon>Kickxellales</taxon>
        <taxon>Kickxellaceae</taxon>
        <taxon>Coemansia</taxon>
    </lineage>
</organism>
<dbReference type="EMBL" id="JANBUJ010000324">
    <property type="protein sequence ID" value="KAJ2772735.1"/>
    <property type="molecule type" value="Genomic_DNA"/>
</dbReference>
<evidence type="ECO:0000313" key="1">
    <source>
        <dbReference type="EMBL" id="KAJ2772735.1"/>
    </source>
</evidence>
<proteinExistence type="predicted"/>